<dbReference type="Proteomes" id="UP000607559">
    <property type="component" value="Unassembled WGS sequence"/>
</dbReference>
<evidence type="ECO:0000313" key="3">
    <source>
        <dbReference type="Proteomes" id="UP000607559"/>
    </source>
</evidence>
<proteinExistence type="predicted"/>
<name>A0A8J2XUW4_9BACT</name>
<keyword evidence="3" id="KW-1185">Reference proteome</keyword>
<reference evidence="2" key="1">
    <citation type="journal article" date="2014" name="Int. J. Syst. Evol. Microbiol.">
        <title>Complete genome sequence of Corynebacterium casei LMG S-19264T (=DSM 44701T), isolated from a smear-ripened cheese.</title>
        <authorList>
            <consortium name="US DOE Joint Genome Institute (JGI-PGF)"/>
            <person name="Walter F."/>
            <person name="Albersmeier A."/>
            <person name="Kalinowski J."/>
            <person name="Ruckert C."/>
        </authorList>
    </citation>
    <scope>NUCLEOTIDE SEQUENCE</scope>
    <source>
        <strain evidence="2">CGMCC 1.15448</strain>
    </source>
</reference>
<sequence length="309" mass="34455">MKILSVQLKRRVIIGLGLLILVTRLPAQDNLLKVLDDSLKTGAGHSHVTGTFKATRIVNLQTVEAPARGDLNFTIQHRFGQLNSGSYNFFGLDNATLRLGLDYGLSDRLAIGVGRSTVDKTFDGNVKYKLLRQTDGSERMPVTVAGFGSVSYYTIRSPDKTYLDATYRTAYVGQLLIARKFNRIFSAEIVPSYLHYNLVPSAVDKNDEFAVSAGGRIKITHRMSLNVEYNYLLPNQVQSEKVYNSFSAGWDIETGGHVFQLIVTNSQGLIESQYLGRTMGNWGDGGIYFGFNISRNFNLVKRTVRKSVY</sequence>
<dbReference type="RefSeq" id="WP_229689008.1">
    <property type="nucleotide sequence ID" value="NZ_BMJC01000004.1"/>
</dbReference>
<dbReference type="AlphaFoldDB" id="A0A8J2XUW4"/>
<accession>A0A8J2XUW4</accession>
<dbReference type="EMBL" id="BMJC01000004">
    <property type="protein sequence ID" value="GGB12664.1"/>
    <property type="molecule type" value="Genomic_DNA"/>
</dbReference>
<dbReference type="Gene3D" id="2.40.160.60">
    <property type="entry name" value="Outer membrane protein transport protein (OMPP1/FadL/TodX)"/>
    <property type="match status" value="1"/>
</dbReference>
<dbReference type="InterPro" id="IPR045916">
    <property type="entry name" value="DUF5777"/>
</dbReference>
<gene>
    <name evidence="2" type="ORF">GCM10011511_40380</name>
</gene>
<organism evidence="2 3">
    <name type="scientific">Puia dinghuensis</name>
    <dbReference type="NCBI Taxonomy" id="1792502"/>
    <lineage>
        <taxon>Bacteria</taxon>
        <taxon>Pseudomonadati</taxon>
        <taxon>Bacteroidota</taxon>
        <taxon>Chitinophagia</taxon>
        <taxon>Chitinophagales</taxon>
        <taxon>Chitinophagaceae</taxon>
        <taxon>Puia</taxon>
    </lineage>
</organism>
<evidence type="ECO:0000313" key="2">
    <source>
        <dbReference type="EMBL" id="GGB12664.1"/>
    </source>
</evidence>
<dbReference type="Pfam" id="PF19089">
    <property type="entry name" value="DUF5777"/>
    <property type="match status" value="1"/>
</dbReference>
<comment type="caution">
    <text evidence="2">The sequence shown here is derived from an EMBL/GenBank/DDBJ whole genome shotgun (WGS) entry which is preliminary data.</text>
</comment>
<feature type="domain" description="DUF5777" evidence="1">
    <location>
        <begin position="52"/>
        <end position="297"/>
    </location>
</feature>
<protein>
    <recommendedName>
        <fullName evidence="1">DUF5777 domain-containing protein</fullName>
    </recommendedName>
</protein>
<reference evidence="2" key="2">
    <citation type="submission" date="2020-09" db="EMBL/GenBank/DDBJ databases">
        <authorList>
            <person name="Sun Q."/>
            <person name="Zhou Y."/>
        </authorList>
    </citation>
    <scope>NUCLEOTIDE SEQUENCE</scope>
    <source>
        <strain evidence="2">CGMCC 1.15448</strain>
    </source>
</reference>
<evidence type="ECO:0000259" key="1">
    <source>
        <dbReference type="Pfam" id="PF19089"/>
    </source>
</evidence>